<dbReference type="Proteomes" id="UP000070444">
    <property type="component" value="Unassembled WGS sequence"/>
</dbReference>
<evidence type="ECO:0000313" key="3">
    <source>
        <dbReference type="Proteomes" id="UP000070444"/>
    </source>
</evidence>
<gene>
    <name evidence="2" type="ORF">CONCODRAFT_14210</name>
</gene>
<organism evidence="2 3">
    <name type="scientific">Conidiobolus coronatus (strain ATCC 28846 / CBS 209.66 / NRRL 28638)</name>
    <name type="common">Delacroixia coronata</name>
    <dbReference type="NCBI Taxonomy" id="796925"/>
    <lineage>
        <taxon>Eukaryota</taxon>
        <taxon>Fungi</taxon>
        <taxon>Fungi incertae sedis</taxon>
        <taxon>Zoopagomycota</taxon>
        <taxon>Entomophthoromycotina</taxon>
        <taxon>Entomophthoromycetes</taxon>
        <taxon>Entomophthorales</taxon>
        <taxon>Ancylistaceae</taxon>
        <taxon>Conidiobolus</taxon>
    </lineage>
</organism>
<feature type="compositionally biased region" description="Polar residues" evidence="1">
    <location>
        <begin position="212"/>
        <end position="223"/>
    </location>
</feature>
<evidence type="ECO:0000313" key="2">
    <source>
        <dbReference type="EMBL" id="KXN64619.1"/>
    </source>
</evidence>
<name>A0A137NPE7_CONC2</name>
<reference evidence="2 3" key="1">
    <citation type="journal article" date="2015" name="Genome Biol. Evol.">
        <title>Phylogenomic analyses indicate that early fungi evolved digesting cell walls of algal ancestors of land plants.</title>
        <authorList>
            <person name="Chang Y."/>
            <person name="Wang S."/>
            <person name="Sekimoto S."/>
            <person name="Aerts A.L."/>
            <person name="Choi C."/>
            <person name="Clum A."/>
            <person name="LaButti K.M."/>
            <person name="Lindquist E.A."/>
            <person name="Yee Ngan C."/>
            <person name="Ohm R.A."/>
            <person name="Salamov A.A."/>
            <person name="Grigoriev I.V."/>
            <person name="Spatafora J.W."/>
            <person name="Berbee M.L."/>
        </authorList>
    </citation>
    <scope>NUCLEOTIDE SEQUENCE [LARGE SCALE GENOMIC DNA]</scope>
    <source>
        <strain evidence="2 3">NRRL 28638</strain>
    </source>
</reference>
<proteinExistence type="predicted"/>
<keyword evidence="3" id="KW-1185">Reference proteome</keyword>
<dbReference type="EMBL" id="KQ965354">
    <property type="protein sequence ID" value="KXN64619.1"/>
    <property type="molecule type" value="Genomic_DNA"/>
</dbReference>
<evidence type="ECO:0000256" key="1">
    <source>
        <dbReference type="SAM" id="MobiDB-lite"/>
    </source>
</evidence>
<dbReference type="AlphaFoldDB" id="A0A137NPE7"/>
<feature type="compositionally biased region" description="Low complexity" evidence="1">
    <location>
        <begin position="180"/>
        <end position="211"/>
    </location>
</feature>
<sequence>MLQAQSKEAGMDLGCYTKVDCKVLNFMKEAIESGKGAECENKGAIAEATKCQLVAYGLSKNQAELAWKVFPYTSQCVPEVETEFKTCTVGCTKQKDRDACLEDCALPPKVKSEECLDKLAGKSTSNASKNAKCMMGCDKNSYSEVFDCQYNCHKDVLDALAGKDGDGKDSDKLDEDSDKSTSGSSKSSSSGSQTKPTGSSQSQPGSSGQSSAYLTTQVSSLAK</sequence>
<protein>
    <submittedName>
        <fullName evidence="2">Uncharacterized protein</fullName>
    </submittedName>
</protein>
<feature type="region of interest" description="Disordered" evidence="1">
    <location>
        <begin position="163"/>
        <end position="223"/>
    </location>
</feature>
<feature type="non-terminal residue" evidence="2">
    <location>
        <position position="223"/>
    </location>
</feature>
<accession>A0A137NPE7</accession>